<dbReference type="OrthoDB" id="9797990at2"/>
<dbReference type="Pfam" id="PF00583">
    <property type="entry name" value="Acetyltransf_1"/>
    <property type="match status" value="1"/>
</dbReference>
<feature type="domain" description="N-acetyltransferase" evidence="1">
    <location>
        <begin position="51"/>
        <end position="194"/>
    </location>
</feature>
<dbReference type="SUPFAM" id="SSF55729">
    <property type="entry name" value="Acyl-CoA N-acyltransferases (Nat)"/>
    <property type="match status" value="1"/>
</dbReference>
<gene>
    <name evidence="2" type="ORF">CIL03_18435</name>
</gene>
<name>A0A265N547_9BACI</name>
<dbReference type="GO" id="GO:0016747">
    <property type="term" value="F:acyltransferase activity, transferring groups other than amino-acyl groups"/>
    <property type="evidence" value="ECO:0007669"/>
    <property type="project" value="InterPro"/>
</dbReference>
<dbReference type="Proteomes" id="UP000216498">
    <property type="component" value="Unassembled WGS sequence"/>
</dbReference>
<dbReference type="EMBL" id="NPMS01000014">
    <property type="protein sequence ID" value="OZU87163.1"/>
    <property type="molecule type" value="Genomic_DNA"/>
</dbReference>
<dbReference type="InterPro" id="IPR000182">
    <property type="entry name" value="GNAT_dom"/>
</dbReference>
<keyword evidence="3" id="KW-1185">Reference proteome</keyword>
<dbReference type="RefSeq" id="WP_094887354.1">
    <property type="nucleotide sequence ID" value="NZ_NPMS01000014.1"/>
</dbReference>
<sequence length="309" mass="35632">MPAESIRPQRSRTAIIADTNYVAIYINCGVIQEIKNEKSPNERRNLMMENITIRSITAMDELIHMQEVEESVWHMPPTPVHQTYTALNNGGIILGAYDGGEMIGFLYSFAGFDRGNPYLCSHMLGILPGYRKSGLGVKMKQKQAELAREKGYEMITWTFDPLESLNAYLNLHKLGARGAIYKENHYGSMNDGLNQGLPTDRIQIKWDINNRRKADRIKFDEERVLLSKTADGSPMITDNFHTTYHKENDFWLMAVPTNFQAVKQEKLELAKLWRMKTRKVFQTLFADGYQARDIIRNDSNQLSYYVFTK</sequence>
<dbReference type="InterPro" id="IPR038764">
    <property type="entry name" value="GNAT_N_AcTrfase_prd"/>
</dbReference>
<comment type="caution">
    <text evidence="2">The sequence shown here is derived from an EMBL/GenBank/DDBJ whole genome shotgun (WGS) entry which is preliminary data.</text>
</comment>
<dbReference type="InterPro" id="IPR016181">
    <property type="entry name" value="Acyl_CoA_acyltransferase"/>
</dbReference>
<dbReference type="PANTHER" id="PTHR41700:SF1">
    <property type="entry name" value="N-ACETYLTRANSFERASE DOMAIN-CONTAINING PROTEIN"/>
    <property type="match status" value="1"/>
</dbReference>
<dbReference type="PROSITE" id="PS51186">
    <property type="entry name" value="GNAT"/>
    <property type="match status" value="1"/>
</dbReference>
<evidence type="ECO:0000259" key="1">
    <source>
        <dbReference type="PROSITE" id="PS51186"/>
    </source>
</evidence>
<accession>A0A265N547</accession>
<protein>
    <recommendedName>
        <fullName evidence="1">N-acetyltransferase domain-containing protein</fullName>
    </recommendedName>
</protein>
<dbReference type="PANTHER" id="PTHR41700">
    <property type="entry name" value="GCN5-RELATED N-ACETYLTRANSFERASE"/>
    <property type="match status" value="1"/>
</dbReference>
<reference evidence="2 3" key="1">
    <citation type="submission" date="2017-08" db="EMBL/GenBank/DDBJ databases">
        <title>Virgibacillus indicus sp. nov. and Virgibacillus profoundi sp. nov, two moderately halophilic bacteria isolated from marine sediment by using the Microfluidic Streak Plate.</title>
        <authorList>
            <person name="Xu B."/>
            <person name="Hu B."/>
            <person name="Wang J."/>
            <person name="Zhu Y."/>
            <person name="Huang L."/>
            <person name="Du W."/>
            <person name="Huang Y."/>
        </authorList>
    </citation>
    <scope>NUCLEOTIDE SEQUENCE [LARGE SCALE GENOMIC DNA]</scope>
    <source>
        <strain evidence="2 3">IO3-P2-C2</strain>
    </source>
</reference>
<organism evidence="2 3">
    <name type="scientific">Virgibacillus indicus</name>
    <dbReference type="NCBI Taxonomy" id="2024554"/>
    <lineage>
        <taxon>Bacteria</taxon>
        <taxon>Bacillati</taxon>
        <taxon>Bacillota</taxon>
        <taxon>Bacilli</taxon>
        <taxon>Bacillales</taxon>
        <taxon>Bacillaceae</taxon>
        <taxon>Virgibacillus</taxon>
    </lineage>
</organism>
<dbReference type="Gene3D" id="3.40.630.30">
    <property type="match status" value="1"/>
</dbReference>
<dbReference type="CDD" id="cd04301">
    <property type="entry name" value="NAT_SF"/>
    <property type="match status" value="1"/>
</dbReference>
<proteinExistence type="predicted"/>
<dbReference type="AlphaFoldDB" id="A0A265N547"/>
<evidence type="ECO:0000313" key="3">
    <source>
        <dbReference type="Proteomes" id="UP000216498"/>
    </source>
</evidence>
<evidence type="ECO:0000313" key="2">
    <source>
        <dbReference type="EMBL" id="OZU87163.1"/>
    </source>
</evidence>